<evidence type="ECO:0000313" key="5">
    <source>
        <dbReference type="Proteomes" id="UP001318860"/>
    </source>
</evidence>
<keyword evidence="5" id="KW-1185">Reference proteome</keyword>
<keyword evidence="2" id="KW-0698">rRNA processing</keyword>
<evidence type="ECO:0000256" key="3">
    <source>
        <dbReference type="SAM" id="MobiDB-lite"/>
    </source>
</evidence>
<dbReference type="Proteomes" id="UP001318860">
    <property type="component" value="Unassembled WGS sequence"/>
</dbReference>
<comment type="similarity">
    <text evidence="1">Belongs to the TSR2 family.</text>
</comment>
<protein>
    <recommendedName>
        <fullName evidence="6">Pre-rRNA-processing protein TSR2</fullName>
    </recommendedName>
</protein>
<name>A0ABR0VX53_REHGL</name>
<reference evidence="4 5" key="1">
    <citation type="journal article" date="2021" name="Comput. Struct. Biotechnol. J.">
        <title>De novo genome assembly of the potent medicinal plant Rehmannia glutinosa using nanopore technology.</title>
        <authorList>
            <person name="Ma L."/>
            <person name="Dong C."/>
            <person name="Song C."/>
            <person name="Wang X."/>
            <person name="Zheng X."/>
            <person name="Niu Y."/>
            <person name="Chen S."/>
            <person name="Feng W."/>
        </authorList>
    </citation>
    <scope>NUCLEOTIDE SEQUENCE [LARGE SCALE GENOMIC DNA]</scope>
    <source>
        <strain evidence="4">DH-2019</strain>
    </source>
</reference>
<evidence type="ECO:0000256" key="2">
    <source>
        <dbReference type="ARBA" id="ARBA00022552"/>
    </source>
</evidence>
<comment type="caution">
    <text evidence="4">The sequence shown here is derived from an EMBL/GenBank/DDBJ whole genome shotgun (WGS) entry which is preliminary data.</text>
</comment>
<proteinExistence type="inferred from homology"/>
<dbReference type="PANTHER" id="PTHR21250">
    <property type="entry name" value="PRE-RRNA-PROCESSING PROTEIN TSR2 HOMOLOG"/>
    <property type="match status" value="1"/>
</dbReference>
<accession>A0ABR0VX53</accession>
<sequence length="232" mass="25573">MNPALSAEATAQLQEGINLTLSRWAALRMAIENEWGGRDSLQKSQQLGDLLFHRLTQSKEQVYIDDIEDMLDEFMLSLNTEIGDGSIEEIAENLMVMREECLEGNFDSIKRLKEANVPSVSYSRQPGSNDEDSDDDSGDDGDDENTGGEKSTEMEVDAPQLQSSHNRNGAMADDPSVKELPEVVDGWTVVASRRSRGEQSGMVIAFPDMIATDDIRVHPSVLHINEQDASVG</sequence>
<dbReference type="Pfam" id="PF10273">
    <property type="entry name" value="WGG"/>
    <property type="match status" value="1"/>
</dbReference>
<dbReference type="EMBL" id="JABTTQ020000358">
    <property type="protein sequence ID" value="KAK6139843.1"/>
    <property type="molecule type" value="Genomic_DNA"/>
</dbReference>
<evidence type="ECO:0000256" key="1">
    <source>
        <dbReference type="ARBA" id="ARBA00006524"/>
    </source>
</evidence>
<feature type="region of interest" description="Disordered" evidence="3">
    <location>
        <begin position="117"/>
        <end position="179"/>
    </location>
</feature>
<gene>
    <name evidence="4" type="ORF">DH2020_026418</name>
</gene>
<evidence type="ECO:0008006" key="6">
    <source>
        <dbReference type="Google" id="ProtNLM"/>
    </source>
</evidence>
<feature type="compositionally biased region" description="Acidic residues" evidence="3">
    <location>
        <begin position="129"/>
        <end position="146"/>
    </location>
</feature>
<evidence type="ECO:0000313" key="4">
    <source>
        <dbReference type="EMBL" id="KAK6139843.1"/>
    </source>
</evidence>
<organism evidence="4 5">
    <name type="scientific">Rehmannia glutinosa</name>
    <name type="common">Chinese foxglove</name>
    <dbReference type="NCBI Taxonomy" id="99300"/>
    <lineage>
        <taxon>Eukaryota</taxon>
        <taxon>Viridiplantae</taxon>
        <taxon>Streptophyta</taxon>
        <taxon>Embryophyta</taxon>
        <taxon>Tracheophyta</taxon>
        <taxon>Spermatophyta</taxon>
        <taxon>Magnoliopsida</taxon>
        <taxon>eudicotyledons</taxon>
        <taxon>Gunneridae</taxon>
        <taxon>Pentapetalae</taxon>
        <taxon>asterids</taxon>
        <taxon>lamiids</taxon>
        <taxon>Lamiales</taxon>
        <taxon>Orobanchaceae</taxon>
        <taxon>Rehmannieae</taxon>
        <taxon>Rehmannia</taxon>
    </lineage>
</organism>
<dbReference type="InterPro" id="IPR019398">
    <property type="entry name" value="Pre-rRNA_process_TSR2"/>
</dbReference>